<protein>
    <submittedName>
        <fullName evidence="1">Uncharacterized protein</fullName>
    </submittedName>
</protein>
<name>I0IBD1_PHYMF</name>
<organism evidence="1 2">
    <name type="scientific">Phycisphaera mikurensis (strain NBRC 102666 / KCTC 22515 / FYK2301M01)</name>
    <dbReference type="NCBI Taxonomy" id="1142394"/>
    <lineage>
        <taxon>Bacteria</taxon>
        <taxon>Pseudomonadati</taxon>
        <taxon>Planctomycetota</taxon>
        <taxon>Phycisphaerae</taxon>
        <taxon>Phycisphaerales</taxon>
        <taxon>Phycisphaeraceae</taxon>
        <taxon>Phycisphaera</taxon>
    </lineage>
</organism>
<dbReference type="EMBL" id="AP012338">
    <property type="protein sequence ID" value="BAM02569.1"/>
    <property type="molecule type" value="Genomic_DNA"/>
</dbReference>
<dbReference type="HOGENOM" id="CLU_1089042_0_0_0"/>
<dbReference type="AlphaFoldDB" id="I0IBD1"/>
<dbReference type="KEGG" id="phm:PSMK_04100"/>
<keyword evidence="2" id="KW-1185">Reference proteome</keyword>
<dbReference type="RefSeq" id="WP_014435789.1">
    <property type="nucleotide sequence ID" value="NC_017080.1"/>
</dbReference>
<sequence>MVNPLALLLSPNPPVGVPAATPDAAAPLEPVAALPGPIAVDTHAHLHAAWPLASALRSSLRHAQRAGAGAAVLCLARGPGEGGFERLAGGGVAGLPALAPTAEAGVLRAPPEGPGGIPLAVVDGRQLVTAERIEVLALALDPNAALRGGLPLHDTLAAVAAAGAVPVLPHGVGKWLGRRGRLVARAIDQARGGRRAPAWGPRLCVADNAGRFTLGPRPAVLDQAAALGMTILAGSDPLPVPGAGARLGGFGVVLPGPVPVDAVAASLRRLLPLLGPTPQRFGGHAGTARSLAEQAALRLLGRRQKAGRCPV</sequence>
<accession>I0IBD1</accession>
<dbReference type="eggNOG" id="ENOG502ZZRI">
    <property type="taxonomic scope" value="Bacteria"/>
</dbReference>
<proteinExistence type="predicted"/>
<dbReference type="OrthoDB" id="5430839at2"/>
<reference evidence="1 2" key="1">
    <citation type="submission" date="2012-02" db="EMBL/GenBank/DDBJ databases">
        <title>Complete genome sequence of Phycisphaera mikurensis NBRC 102666.</title>
        <authorList>
            <person name="Ankai A."/>
            <person name="Hosoyama A."/>
            <person name="Terui Y."/>
            <person name="Sekine M."/>
            <person name="Fukai R."/>
            <person name="Kato Y."/>
            <person name="Nakamura S."/>
            <person name="Yamada-Narita S."/>
            <person name="Kawakoshi A."/>
            <person name="Fukunaga Y."/>
            <person name="Yamazaki S."/>
            <person name="Fujita N."/>
        </authorList>
    </citation>
    <scope>NUCLEOTIDE SEQUENCE [LARGE SCALE GENOMIC DNA]</scope>
    <source>
        <strain evidence="2">NBRC 102666 / KCTC 22515 / FYK2301M01</strain>
    </source>
</reference>
<dbReference type="STRING" id="1142394.PSMK_04100"/>
<evidence type="ECO:0000313" key="1">
    <source>
        <dbReference type="EMBL" id="BAM02569.1"/>
    </source>
</evidence>
<gene>
    <name evidence="1" type="ordered locus">PSMK_04100</name>
</gene>
<evidence type="ECO:0000313" key="2">
    <source>
        <dbReference type="Proteomes" id="UP000007881"/>
    </source>
</evidence>
<dbReference type="Proteomes" id="UP000007881">
    <property type="component" value="Chromosome"/>
</dbReference>